<keyword evidence="10" id="KW-1185">Reference proteome</keyword>
<evidence type="ECO:0000256" key="3">
    <source>
        <dbReference type="ARBA" id="ARBA00022723"/>
    </source>
</evidence>
<evidence type="ECO:0000256" key="2">
    <source>
        <dbReference type="ARBA" id="ARBA00022617"/>
    </source>
</evidence>
<dbReference type="PROSITE" id="PS51007">
    <property type="entry name" value="CYTC"/>
    <property type="match status" value="2"/>
</dbReference>
<name>A0A5B8RZ44_9SPHN</name>
<dbReference type="OrthoDB" id="9811281at2"/>
<dbReference type="KEGG" id="ngf:FRF71_00420"/>
<dbReference type="SUPFAM" id="SSF46626">
    <property type="entry name" value="Cytochrome c"/>
    <property type="match status" value="2"/>
</dbReference>
<reference evidence="9 10" key="1">
    <citation type="journal article" date="2013" name="J. Microbiol. Biotechnol.">
        <title>Novosphingobium ginsenosidimutans sp. nov., with the ability to convert ginsenoside.</title>
        <authorList>
            <person name="Kim J.K."/>
            <person name="He D."/>
            <person name="Liu Q.M."/>
            <person name="Park H.Y."/>
            <person name="Jung M.S."/>
            <person name="Yoon M.H."/>
            <person name="Kim S.C."/>
            <person name="Im W.T."/>
        </authorList>
    </citation>
    <scope>NUCLEOTIDE SEQUENCE [LARGE SCALE GENOMIC DNA]</scope>
    <source>
        <strain evidence="9 10">FW-6</strain>
    </source>
</reference>
<evidence type="ECO:0000256" key="1">
    <source>
        <dbReference type="ARBA" id="ARBA00022448"/>
    </source>
</evidence>
<proteinExistence type="predicted"/>
<evidence type="ECO:0000256" key="7">
    <source>
        <dbReference type="SAM" id="SignalP"/>
    </source>
</evidence>
<dbReference type="InterPro" id="IPR009056">
    <property type="entry name" value="Cyt_c-like_dom"/>
</dbReference>
<accession>A0A5B8RZ44</accession>
<evidence type="ECO:0000256" key="6">
    <source>
        <dbReference type="PROSITE-ProRule" id="PRU00433"/>
    </source>
</evidence>
<keyword evidence="7" id="KW-0732">Signal</keyword>
<evidence type="ECO:0000313" key="9">
    <source>
        <dbReference type="EMBL" id="QEA14711.1"/>
    </source>
</evidence>
<organism evidence="9 10">
    <name type="scientific">Novosphingobium ginsenosidimutans</name>
    <dbReference type="NCBI Taxonomy" id="1176536"/>
    <lineage>
        <taxon>Bacteria</taxon>
        <taxon>Pseudomonadati</taxon>
        <taxon>Pseudomonadota</taxon>
        <taxon>Alphaproteobacteria</taxon>
        <taxon>Sphingomonadales</taxon>
        <taxon>Sphingomonadaceae</taxon>
        <taxon>Novosphingobium</taxon>
    </lineage>
</organism>
<keyword evidence="1" id="KW-0813">Transport</keyword>
<dbReference type="PROSITE" id="PS51257">
    <property type="entry name" value="PROKAR_LIPOPROTEIN"/>
    <property type="match status" value="1"/>
</dbReference>
<evidence type="ECO:0000256" key="4">
    <source>
        <dbReference type="ARBA" id="ARBA00022982"/>
    </source>
</evidence>
<evidence type="ECO:0000259" key="8">
    <source>
        <dbReference type="PROSITE" id="PS51007"/>
    </source>
</evidence>
<dbReference type="InterPro" id="IPR036909">
    <property type="entry name" value="Cyt_c-like_dom_sf"/>
</dbReference>
<dbReference type="GO" id="GO:0046872">
    <property type="term" value="F:metal ion binding"/>
    <property type="evidence" value="ECO:0007669"/>
    <property type="project" value="UniProtKB-KW"/>
</dbReference>
<dbReference type="Proteomes" id="UP000321172">
    <property type="component" value="Chromosome"/>
</dbReference>
<dbReference type="PANTHER" id="PTHR37823">
    <property type="entry name" value="CYTOCHROME C-553-LIKE"/>
    <property type="match status" value="1"/>
</dbReference>
<gene>
    <name evidence="9" type="ORF">FRF71_00420</name>
</gene>
<evidence type="ECO:0000256" key="5">
    <source>
        <dbReference type="ARBA" id="ARBA00023004"/>
    </source>
</evidence>
<dbReference type="GO" id="GO:0009055">
    <property type="term" value="F:electron transfer activity"/>
    <property type="evidence" value="ECO:0007669"/>
    <property type="project" value="InterPro"/>
</dbReference>
<feature type="signal peptide" evidence="7">
    <location>
        <begin position="1"/>
        <end position="22"/>
    </location>
</feature>
<keyword evidence="3 6" id="KW-0479">Metal-binding</keyword>
<keyword evidence="2 6" id="KW-0349">Heme</keyword>
<dbReference type="Gene3D" id="1.10.760.10">
    <property type="entry name" value="Cytochrome c-like domain"/>
    <property type="match status" value="2"/>
</dbReference>
<feature type="chain" id="PRO_5022807458" evidence="7">
    <location>
        <begin position="23"/>
        <end position="273"/>
    </location>
</feature>
<keyword evidence="4" id="KW-0249">Electron transport</keyword>
<dbReference type="EMBL" id="CP042345">
    <property type="protein sequence ID" value="QEA14711.1"/>
    <property type="molecule type" value="Genomic_DNA"/>
</dbReference>
<keyword evidence="5 6" id="KW-0408">Iron</keyword>
<protein>
    <submittedName>
        <fullName evidence="9">Cytochrome c</fullName>
    </submittedName>
</protein>
<dbReference type="InterPro" id="IPR051811">
    <property type="entry name" value="Cytochrome_c550/c551-like"/>
</dbReference>
<dbReference type="GO" id="GO:0020037">
    <property type="term" value="F:heme binding"/>
    <property type="evidence" value="ECO:0007669"/>
    <property type="project" value="InterPro"/>
</dbReference>
<dbReference type="Pfam" id="PF00034">
    <property type="entry name" value="Cytochrom_C"/>
    <property type="match status" value="2"/>
</dbReference>
<evidence type="ECO:0000313" key="10">
    <source>
        <dbReference type="Proteomes" id="UP000321172"/>
    </source>
</evidence>
<feature type="domain" description="Cytochrome c" evidence="8">
    <location>
        <begin position="177"/>
        <end position="269"/>
    </location>
</feature>
<sequence length="273" mass="29733">MPPRPGAMAMRFAIILSLAALAACSAPTEKSPFDRLAADPVKHGERLATVLGCKGCHGKDLTGQDWSAPDFVDMSTANLTVSAQKYSVEELKTMIAHGQRPAGRELWDMPSFLFTRLPDADLDAVAHYLKTLKPIGKAAPDPVFYPAARAEMAKGIYHSSAVEAKQQFANRGPDAGPEFERGRQIVRASCAECHRIELDGKPAYPGEPHNPNLRIVASYSEPDFLNFMITGKAAGNRELPMMSGVARGRFSKMTDAERKAVFAYLKRVGELSN</sequence>
<feature type="domain" description="Cytochrome c" evidence="8">
    <location>
        <begin position="39"/>
        <end position="133"/>
    </location>
</feature>
<dbReference type="AlphaFoldDB" id="A0A5B8RZ44"/>
<dbReference type="PANTHER" id="PTHR37823:SF4">
    <property type="entry name" value="MENAQUINOL-CYTOCHROME C REDUCTASE CYTOCHROME B_C SUBUNIT"/>
    <property type="match status" value="1"/>
</dbReference>